<dbReference type="PRINTS" id="PR01078">
    <property type="entry name" value="AMINACHANNEL"/>
</dbReference>
<dbReference type="GO" id="GO:0005886">
    <property type="term" value="C:plasma membrane"/>
    <property type="evidence" value="ECO:0007669"/>
    <property type="project" value="TreeGrafter"/>
</dbReference>
<dbReference type="Pfam" id="PF00858">
    <property type="entry name" value="ASC"/>
    <property type="match status" value="1"/>
</dbReference>
<evidence type="ECO:0000256" key="1">
    <source>
        <dbReference type="ARBA" id="ARBA00004141"/>
    </source>
</evidence>
<dbReference type="AlphaFoldDB" id="A0A914HUZ6"/>
<keyword evidence="7" id="KW-0915">Sodium</keyword>
<evidence type="ECO:0000256" key="2">
    <source>
        <dbReference type="ARBA" id="ARBA00007193"/>
    </source>
</evidence>
<protein>
    <submittedName>
        <fullName evidence="17">Amiloride-sensitive sodium channel</fullName>
    </submittedName>
</protein>
<keyword evidence="11 13" id="KW-0739">Sodium transport</keyword>
<dbReference type="WBParaSite" id="Gr19_v10_g4914.t1">
    <property type="protein sequence ID" value="Gr19_v10_g4914.t1"/>
    <property type="gene ID" value="Gr19_v10_g4914"/>
</dbReference>
<feature type="transmembrane region" description="Helical" evidence="15">
    <location>
        <begin position="434"/>
        <end position="454"/>
    </location>
</feature>
<proteinExistence type="inferred from homology"/>
<keyword evidence="10" id="KW-0325">Glycoprotein</keyword>
<dbReference type="InterPro" id="IPR001873">
    <property type="entry name" value="ENaC"/>
</dbReference>
<dbReference type="PANTHER" id="PTHR11690:SF227">
    <property type="entry name" value="AMILORIDE-SENSITIVE SODIUM CHANNEL"/>
    <property type="match status" value="1"/>
</dbReference>
<sequence>MAELRTPCFYLLILFLFGFTVFDAGKIVLLFLGENKDTDMFVVFNDTITMPNITFCMFKDHAWSHFKLKNLTAHDIDEAVQKGMKKMESKNDFLNTPWDDLMVIEAFQSIAALNSMEIETSPTGFVHSVNNLVLNPRMAGVRETWKKWLDAIAKRGVRFEELRQKVGYETVLRSLKRFQRMGGGTAWKPIQDVKITWLSVRQLCFQPLYNRDEFKNIEEQDQFFEMLLVHGNEMDELKCMLIDLHGRPGEEARYLEGKGRAKDGINEDLCLSDSHELVVEVREIQTLLPGAEELEEKCVDYALEEEYKSELECQSRCRLQIIRNICNCTAHTLEKLAGSADTLRQFPLCDYTKCHLNATDASVSNWEETLKKCTAKCYPDCNQIRYRLTKNTKTAERDDSTEVKLFWGSFEYLRLVQKQKWSLSKFVSNLGGSLGVWLGLSVVSIVQFISFLMLQFHNKMMQKESASGEEGEERHYGGRQPNMPSSDSLSNQISMRPLKGSA</sequence>
<accession>A0A914HUZ6</accession>
<keyword evidence="12 13" id="KW-0407">Ion channel</keyword>
<comment type="subcellular location">
    <subcellularLocation>
        <location evidence="1">Membrane</location>
        <topology evidence="1">Multi-pass membrane protein</topology>
    </subcellularLocation>
</comment>
<evidence type="ECO:0000256" key="11">
    <source>
        <dbReference type="ARBA" id="ARBA00023201"/>
    </source>
</evidence>
<evidence type="ECO:0000256" key="14">
    <source>
        <dbReference type="SAM" id="MobiDB-lite"/>
    </source>
</evidence>
<evidence type="ECO:0000256" key="6">
    <source>
        <dbReference type="ARBA" id="ARBA00022989"/>
    </source>
</evidence>
<evidence type="ECO:0000256" key="8">
    <source>
        <dbReference type="ARBA" id="ARBA00023065"/>
    </source>
</evidence>
<keyword evidence="8 13" id="KW-0406">Ion transport</keyword>
<evidence type="ECO:0000313" key="17">
    <source>
        <dbReference type="WBParaSite" id="Gr19_v10_g4914.t1"/>
    </source>
</evidence>
<evidence type="ECO:0000256" key="9">
    <source>
        <dbReference type="ARBA" id="ARBA00023136"/>
    </source>
</evidence>
<dbReference type="Gene3D" id="1.10.287.770">
    <property type="entry name" value="YojJ-like"/>
    <property type="match status" value="1"/>
</dbReference>
<evidence type="ECO:0000313" key="16">
    <source>
        <dbReference type="Proteomes" id="UP000887572"/>
    </source>
</evidence>
<feature type="region of interest" description="Disordered" evidence="14">
    <location>
        <begin position="464"/>
        <end position="502"/>
    </location>
</feature>
<keyword evidence="4 13" id="KW-0894">Sodium channel</keyword>
<reference evidence="17" key="1">
    <citation type="submission" date="2022-11" db="UniProtKB">
        <authorList>
            <consortium name="WormBaseParasite"/>
        </authorList>
    </citation>
    <scope>IDENTIFICATION</scope>
</reference>
<keyword evidence="6 15" id="KW-1133">Transmembrane helix</keyword>
<evidence type="ECO:0000256" key="7">
    <source>
        <dbReference type="ARBA" id="ARBA00023053"/>
    </source>
</evidence>
<evidence type="ECO:0000256" key="5">
    <source>
        <dbReference type="ARBA" id="ARBA00022692"/>
    </source>
</evidence>
<evidence type="ECO:0000256" key="13">
    <source>
        <dbReference type="RuleBase" id="RU000679"/>
    </source>
</evidence>
<keyword evidence="9 15" id="KW-0472">Membrane</keyword>
<evidence type="ECO:0000256" key="10">
    <source>
        <dbReference type="ARBA" id="ARBA00023180"/>
    </source>
</evidence>
<feature type="compositionally biased region" description="Polar residues" evidence="14">
    <location>
        <begin position="482"/>
        <end position="494"/>
    </location>
</feature>
<keyword evidence="5 13" id="KW-0812">Transmembrane</keyword>
<dbReference type="Proteomes" id="UP000887572">
    <property type="component" value="Unplaced"/>
</dbReference>
<organism evidence="16 17">
    <name type="scientific">Globodera rostochiensis</name>
    <name type="common">Golden nematode worm</name>
    <name type="synonym">Heterodera rostochiensis</name>
    <dbReference type="NCBI Taxonomy" id="31243"/>
    <lineage>
        <taxon>Eukaryota</taxon>
        <taxon>Metazoa</taxon>
        <taxon>Ecdysozoa</taxon>
        <taxon>Nematoda</taxon>
        <taxon>Chromadorea</taxon>
        <taxon>Rhabditida</taxon>
        <taxon>Tylenchina</taxon>
        <taxon>Tylenchomorpha</taxon>
        <taxon>Tylenchoidea</taxon>
        <taxon>Heteroderidae</taxon>
        <taxon>Heteroderinae</taxon>
        <taxon>Globodera</taxon>
    </lineage>
</organism>
<dbReference type="PANTHER" id="PTHR11690">
    <property type="entry name" value="AMILORIDE-SENSITIVE SODIUM CHANNEL-RELATED"/>
    <property type="match status" value="1"/>
</dbReference>
<name>A0A914HUZ6_GLORO</name>
<keyword evidence="16" id="KW-1185">Reference proteome</keyword>
<keyword evidence="3 13" id="KW-0813">Transport</keyword>
<evidence type="ECO:0000256" key="15">
    <source>
        <dbReference type="SAM" id="Phobius"/>
    </source>
</evidence>
<dbReference type="GO" id="GO:0015280">
    <property type="term" value="F:ligand-gated sodium channel activity"/>
    <property type="evidence" value="ECO:0007669"/>
    <property type="project" value="TreeGrafter"/>
</dbReference>
<comment type="similarity">
    <text evidence="2 13">Belongs to the amiloride-sensitive sodium channel (TC 1.A.6) family.</text>
</comment>
<evidence type="ECO:0000256" key="3">
    <source>
        <dbReference type="ARBA" id="ARBA00022448"/>
    </source>
</evidence>
<evidence type="ECO:0000256" key="4">
    <source>
        <dbReference type="ARBA" id="ARBA00022461"/>
    </source>
</evidence>
<evidence type="ECO:0000256" key="12">
    <source>
        <dbReference type="ARBA" id="ARBA00023303"/>
    </source>
</evidence>